<gene>
    <name evidence="3" type="ORF">M427DRAFT_58511</name>
</gene>
<dbReference type="SUPFAM" id="SSF56317">
    <property type="entry name" value="Carbon-nitrogen hydrolase"/>
    <property type="match status" value="1"/>
</dbReference>
<dbReference type="AlphaFoldDB" id="A0A139A9H1"/>
<dbReference type="STRING" id="1344416.A0A139A9H1"/>
<dbReference type="PANTHER" id="PTHR11750:SF26">
    <property type="entry name" value="PROTEIN N-TERMINAL AMIDASE"/>
    <property type="match status" value="1"/>
</dbReference>
<evidence type="ECO:0000313" key="4">
    <source>
        <dbReference type="Proteomes" id="UP000070544"/>
    </source>
</evidence>
<evidence type="ECO:0000256" key="1">
    <source>
        <dbReference type="SAM" id="MobiDB-lite"/>
    </source>
</evidence>
<protein>
    <submittedName>
        <fullName evidence="3">Carbon-nitrogen hydrolase</fullName>
    </submittedName>
</protein>
<dbReference type="GO" id="GO:0008418">
    <property type="term" value="F:protein-N-terminal asparagine amidohydrolase activity"/>
    <property type="evidence" value="ECO:0007669"/>
    <property type="project" value="InterPro"/>
</dbReference>
<proteinExistence type="predicted"/>
<dbReference type="InterPro" id="IPR039703">
    <property type="entry name" value="Nta1"/>
</dbReference>
<organism evidence="3 4">
    <name type="scientific">Gonapodya prolifera (strain JEL478)</name>
    <name type="common">Monoblepharis prolifera</name>
    <dbReference type="NCBI Taxonomy" id="1344416"/>
    <lineage>
        <taxon>Eukaryota</taxon>
        <taxon>Fungi</taxon>
        <taxon>Fungi incertae sedis</taxon>
        <taxon>Chytridiomycota</taxon>
        <taxon>Chytridiomycota incertae sedis</taxon>
        <taxon>Monoblepharidomycetes</taxon>
        <taxon>Monoblepharidales</taxon>
        <taxon>Gonapodyaceae</taxon>
        <taxon>Gonapodya</taxon>
    </lineage>
</organism>
<evidence type="ECO:0000313" key="3">
    <source>
        <dbReference type="EMBL" id="KXS13450.1"/>
    </source>
</evidence>
<feature type="region of interest" description="Disordered" evidence="1">
    <location>
        <begin position="106"/>
        <end position="129"/>
    </location>
</feature>
<name>A0A139A9H1_GONPJ</name>
<evidence type="ECO:0000259" key="2">
    <source>
        <dbReference type="PROSITE" id="PS50263"/>
    </source>
</evidence>
<sequence>MRIACLQFTPIPRDPVANSRRATEVLEKAGIGRGSVDVVVGPEMAFSGYVFTSPTDINPFVEDPEDGVAGRWAKDTAARLDACVQIGFPHRDSAGALRNSVVVAVPSPSPSTSATTTSTPTTPSASAPTPAAHIATVYNKHHLFETDENWAVPGEAFWSGEVEGLDVKVGSGKKTESGKEKVGLGICMDVNPWRFKAPFTAYEFARFHVQHGTTLLLLSMAWLLSRDPSDPSALDEKAKKKHVRDTLEYWAARLMPMVEATATGGREVVVVVANRTGQEGDVTFCGCSCVFVFRGGRAYVVGHMSLDDEGVLVVET</sequence>
<dbReference type="PANTHER" id="PTHR11750">
    <property type="entry name" value="PROTEIN N-TERMINAL AMIDASE"/>
    <property type="match status" value="1"/>
</dbReference>
<keyword evidence="4" id="KW-1185">Reference proteome</keyword>
<feature type="domain" description="CN hydrolase" evidence="2">
    <location>
        <begin position="1"/>
        <end position="316"/>
    </location>
</feature>
<dbReference type="InterPro" id="IPR003010">
    <property type="entry name" value="C-N_Hydrolase"/>
</dbReference>
<keyword evidence="3" id="KW-0378">Hydrolase</keyword>
<dbReference type="Proteomes" id="UP000070544">
    <property type="component" value="Unassembled WGS sequence"/>
</dbReference>
<accession>A0A139A9H1</accession>
<dbReference type="GO" id="GO:0070773">
    <property type="term" value="F:protein-N-terminal glutamine amidohydrolase activity"/>
    <property type="evidence" value="ECO:0007669"/>
    <property type="project" value="InterPro"/>
</dbReference>
<dbReference type="OrthoDB" id="201515at2759"/>
<dbReference type="PROSITE" id="PS50263">
    <property type="entry name" value="CN_HYDROLASE"/>
    <property type="match status" value="1"/>
</dbReference>
<dbReference type="Gene3D" id="3.60.110.10">
    <property type="entry name" value="Carbon-nitrogen hydrolase"/>
    <property type="match status" value="1"/>
</dbReference>
<dbReference type="OMA" id="MPMAWLL"/>
<dbReference type="EMBL" id="KQ965777">
    <property type="protein sequence ID" value="KXS13450.1"/>
    <property type="molecule type" value="Genomic_DNA"/>
</dbReference>
<dbReference type="GO" id="GO:0030163">
    <property type="term" value="P:protein catabolic process"/>
    <property type="evidence" value="ECO:0007669"/>
    <property type="project" value="TreeGrafter"/>
</dbReference>
<dbReference type="InterPro" id="IPR036526">
    <property type="entry name" value="C-N_Hydrolase_sf"/>
</dbReference>
<dbReference type="Pfam" id="PF00795">
    <property type="entry name" value="CN_hydrolase"/>
    <property type="match status" value="1"/>
</dbReference>
<reference evidence="3 4" key="1">
    <citation type="journal article" date="2015" name="Genome Biol. Evol.">
        <title>Phylogenomic analyses indicate that early fungi evolved digesting cell walls of algal ancestors of land plants.</title>
        <authorList>
            <person name="Chang Y."/>
            <person name="Wang S."/>
            <person name="Sekimoto S."/>
            <person name="Aerts A.L."/>
            <person name="Choi C."/>
            <person name="Clum A."/>
            <person name="LaButti K.M."/>
            <person name="Lindquist E.A."/>
            <person name="Yee Ngan C."/>
            <person name="Ohm R.A."/>
            <person name="Salamov A.A."/>
            <person name="Grigoriev I.V."/>
            <person name="Spatafora J.W."/>
            <person name="Berbee M.L."/>
        </authorList>
    </citation>
    <scope>NUCLEOTIDE SEQUENCE [LARGE SCALE GENOMIC DNA]</scope>
    <source>
        <strain evidence="3 4">JEL478</strain>
    </source>
</reference>